<protein>
    <recommendedName>
        <fullName evidence="4">Secreted protein</fullName>
    </recommendedName>
</protein>
<evidence type="ECO:0000313" key="3">
    <source>
        <dbReference type="Proteomes" id="UP001610563"/>
    </source>
</evidence>
<dbReference type="EMBL" id="JBFTWV010000263">
    <property type="protein sequence ID" value="KAL2783166.1"/>
    <property type="molecule type" value="Genomic_DNA"/>
</dbReference>
<organism evidence="2 3">
    <name type="scientific">Aspergillus keveii</name>
    <dbReference type="NCBI Taxonomy" id="714993"/>
    <lineage>
        <taxon>Eukaryota</taxon>
        <taxon>Fungi</taxon>
        <taxon>Dikarya</taxon>
        <taxon>Ascomycota</taxon>
        <taxon>Pezizomycotina</taxon>
        <taxon>Eurotiomycetes</taxon>
        <taxon>Eurotiomycetidae</taxon>
        <taxon>Eurotiales</taxon>
        <taxon>Aspergillaceae</taxon>
        <taxon>Aspergillus</taxon>
        <taxon>Aspergillus subgen. Nidulantes</taxon>
    </lineage>
</organism>
<feature type="signal peptide" evidence="1">
    <location>
        <begin position="1"/>
        <end position="33"/>
    </location>
</feature>
<accession>A0ABR4FIT7</accession>
<dbReference type="Proteomes" id="UP001610563">
    <property type="component" value="Unassembled WGS sequence"/>
</dbReference>
<evidence type="ECO:0000313" key="2">
    <source>
        <dbReference type="EMBL" id="KAL2783166.1"/>
    </source>
</evidence>
<reference evidence="2 3" key="1">
    <citation type="submission" date="2024-07" db="EMBL/GenBank/DDBJ databases">
        <title>Section-level genome sequencing and comparative genomics of Aspergillus sections Usti and Cavernicolus.</title>
        <authorList>
            <consortium name="Lawrence Berkeley National Laboratory"/>
            <person name="Nybo J.L."/>
            <person name="Vesth T.C."/>
            <person name="Theobald S."/>
            <person name="Frisvad J.C."/>
            <person name="Larsen T.O."/>
            <person name="Kjaerboelling I."/>
            <person name="Rothschild-Mancinelli K."/>
            <person name="Lyhne E.K."/>
            <person name="Kogle M.E."/>
            <person name="Barry K."/>
            <person name="Clum A."/>
            <person name="Na H."/>
            <person name="Ledsgaard L."/>
            <person name="Lin J."/>
            <person name="Lipzen A."/>
            <person name="Kuo A."/>
            <person name="Riley R."/>
            <person name="Mondo S."/>
            <person name="Labutti K."/>
            <person name="Haridas S."/>
            <person name="Pangalinan J."/>
            <person name="Salamov A.A."/>
            <person name="Simmons B.A."/>
            <person name="Magnuson J.K."/>
            <person name="Chen J."/>
            <person name="Drula E."/>
            <person name="Henrissat B."/>
            <person name="Wiebenga A."/>
            <person name="Lubbers R.J."/>
            <person name="Gomes A.C."/>
            <person name="Makela M.R."/>
            <person name="Stajich J."/>
            <person name="Grigoriev I.V."/>
            <person name="Mortensen U.H."/>
            <person name="De Vries R.P."/>
            <person name="Baker S.E."/>
            <person name="Andersen M.R."/>
        </authorList>
    </citation>
    <scope>NUCLEOTIDE SEQUENCE [LARGE SCALE GENOMIC DNA]</scope>
    <source>
        <strain evidence="2 3">CBS 209.92</strain>
    </source>
</reference>
<proteinExistence type="predicted"/>
<evidence type="ECO:0008006" key="4">
    <source>
        <dbReference type="Google" id="ProtNLM"/>
    </source>
</evidence>
<keyword evidence="1" id="KW-0732">Signal</keyword>
<keyword evidence="3" id="KW-1185">Reference proteome</keyword>
<name>A0ABR4FIT7_9EURO</name>
<gene>
    <name evidence="2" type="ORF">BJX66DRAFT_138588</name>
</gene>
<sequence length="79" mass="9194">MPSRIRPLFLVHGCSFSLFPILMLNSGCYQHWAVDPRTSGQGYHAFGKSRLRFIDNRRGQELWELMQEMSILGSLRRVP</sequence>
<evidence type="ECO:0000256" key="1">
    <source>
        <dbReference type="SAM" id="SignalP"/>
    </source>
</evidence>
<comment type="caution">
    <text evidence="2">The sequence shown here is derived from an EMBL/GenBank/DDBJ whole genome shotgun (WGS) entry which is preliminary data.</text>
</comment>
<feature type="chain" id="PRO_5045325770" description="Secreted protein" evidence="1">
    <location>
        <begin position="34"/>
        <end position="79"/>
    </location>
</feature>